<sequence length="64" mass="7097">MKTDEVEKAEEPSAAGRPVYGDREHSEVNRERHLLIETSQTNKSASAKGRTLHRRRGEPDGGPA</sequence>
<dbReference type="EMBL" id="RCMG01000244">
    <property type="protein sequence ID" value="KAG2858632.1"/>
    <property type="molecule type" value="Genomic_DNA"/>
</dbReference>
<dbReference type="EMBL" id="RCMK01000238">
    <property type="protein sequence ID" value="KAG2941965.1"/>
    <property type="molecule type" value="Genomic_DNA"/>
</dbReference>
<proteinExistence type="predicted"/>
<evidence type="ECO:0000313" key="3">
    <source>
        <dbReference type="EMBL" id="KAG2924564.1"/>
    </source>
</evidence>
<evidence type="ECO:0000313" key="4">
    <source>
        <dbReference type="EMBL" id="KAG2941965.1"/>
    </source>
</evidence>
<evidence type="ECO:0000313" key="5">
    <source>
        <dbReference type="EMBL" id="KAG2995133.1"/>
    </source>
</evidence>
<protein>
    <submittedName>
        <fullName evidence="5">Uncharacterized protein</fullName>
    </submittedName>
</protein>
<feature type="region of interest" description="Disordered" evidence="1">
    <location>
        <begin position="1"/>
        <end position="64"/>
    </location>
</feature>
<dbReference type="Proteomes" id="UP000760860">
    <property type="component" value="Unassembled WGS sequence"/>
</dbReference>
<evidence type="ECO:0000256" key="1">
    <source>
        <dbReference type="SAM" id="MobiDB-lite"/>
    </source>
</evidence>
<dbReference type="Proteomes" id="UP000697107">
    <property type="component" value="Unassembled WGS sequence"/>
</dbReference>
<dbReference type="Proteomes" id="UP000735874">
    <property type="component" value="Unassembled WGS sequence"/>
</dbReference>
<dbReference type="EMBL" id="RCMI01000223">
    <property type="protein sequence ID" value="KAG2924564.1"/>
    <property type="molecule type" value="Genomic_DNA"/>
</dbReference>
<evidence type="ECO:0000313" key="7">
    <source>
        <dbReference type="Proteomes" id="UP000697107"/>
    </source>
</evidence>
<name>A0A8T1GST7_9STRA</name>
<evidence type="ECO:0000313" key="6">
    <source>
        <dbReference type="EMBL" id="KAG3221716.1"/>
    </source>
</evidence>
<dbReference type="EMBL" id="RCMV01000208">
    <property type="protein sequence ID" value="KAG3221716.1"/>
    <property type="molecule type" value="Genomic_DNA"/>
</dbReference>
<gene>
    <name evidence="2" type="ORF">PC113_g9645</name>
    <name evidence="3" type="ORF">PC115_g8581</name>
    <name evidence="4" type="ORF">PC117_g10054</name>
    <name evidence="5" type="ORF">PC118_g3121</name>
    <name evidence="6" type="ORF">PC129_g7565</name>
</gene>
<evidence type="ECO:0000313" key="2">
    <source>
        <dbReference type="EMBL" id="KAG2858632.1"/>
    </source>
</evidence>
<dbReference type="AlphaFoldDB" id="A0A8T1GST7"/>
<dbReference type="Proteomes" id="UP000736787">
    <property type="component" value="Unassembled WGS sequence"/>
</dbReference>
<accession>A0A8T1GST7</accession>
<organism evidence="5 7">
    <name type="scientific">Phytophthora cactorum</name>
    <dbReference type="NCBI Taxonomy" id="29920"/>
    <lineage>
        <taxon>Eukaryota</taxon>
        <taxon>Sar</taxon>
        <taxon>Stramenopiles</taxon>
        <taxon>Oomycota</taxon>
        <taxon>Peronosporomycetes</taxon>
        <taxon>Peronosporales</taxon>
        <taxon>Peronosporaceae</taxon>
        <taxon>Phytophthora</taxon>
    </lineage>
</organism>
<dbReference type="EMBL" id="RCML01000051">
    <property type="protein sequence ID" value="KAG2995133.1"/>
    <property type="molecule type" value="Genomic_DNA"/>
</dbReference>
<comment type="caution">
    <text evidence="5">The sequence shown here is derived from an EMBL/GenBank/DDBJ whole genome shotgun (WGS) entry which is preliminary data.</text>
</comment>
<dbReference type="Proteomes" id="UP000774804">
    <property type="component" value="Unassembled WGS sequence"/>
</dbReference>
<feature type="compositionally biased region" description="Basic and acidic residues" evidence="1">
    <location>
        <begin position="20"/>
        <end position="35"/>
    </location>
</feature>
<reference evidence="5" key="1">
    <citation type="submission" date="2018-10" db="EMBL/GenBank/DDBJ databases">
        <title>Effector identification in a new, highly contiguous assembly of the strawberry crown rot pathogen Phytophthora cactorum.</title>
        <authorList>
            <person name="Armitage A.D."/>
            <person name="Nellist C.F."/>
            <person name="Bates H."/>
            <person name="Vickerstaff R.J."/>
            <person name="Harrison R.J."/>
        </authorList>
    </citation>
    <scope>NUCLEOTIDE SEQUENCE</scope>
    <source>
        <strain evidence="2">15-7</strain>
        <strain evidence="3">4032</strain>
        <strain evidence="4">4040</strain>
        <strain evidence="5">P415</strain>
        <strain evidence="6">P421</strain>
    </source>
</reference>
<feature type="compositionally biased region" description="Basic and acidic residues" evidence="1">
    <location>
        <begin position="1"/>
        <end position="11"/>
    </location>
</feature>